<gene>
    <name evidence="2" type="ORF">JF922_11635</name>
</gene>
<dbReference type="Gene3D" id="3.40.50.300">
    <property type="entry name" value="P-loop containing nucleotide triphosphate hydrolases"/>
    <property type="match status" value="2"/>
</dbReference>
<proteinExistence type="predicted"/>
<dbReference type="RefSeq" id="WP_338201926.1">
    <property type="nucleotide sequence ID" value="NZ_JAEKNR010000122.1"/>
</dbReference>
<dbReference type="InterPro" id="IPR027417">
    <property type="entry name" value="P-loop_NTPase"/>
</dbReference>
<comment type="caution">
    <text evidence="2">The sequence shown here is derived from an EMBL/GenBank/DDBJ whole genome shotgun (WGS) entry which is preliminary data.</text>
</comment>
<dbReference type="Pfam" id="PF00485">
    <property type="entry name" value="PRK"/>
    <property type="match status" value="1"/>
</dbReference>
<keyword evidence="2" id="KW-0418">Kinase</keyword>
<name>A0A934K2G8_9BACT</name>
<dbReference type="InterPro" id="IPR006083">
    <property type="entry name" value="PRK/URK"/>
</dbReference>
<dbReference type="NCBIfam" id="NF006743">
    <property type="entry name" value="PRK09270.1-2"/>
    <property type="match status" value="1"/>
</dbReference>
<dbReference type="SUPFAM" id="SSF52540">
    <property type="entry name" value="P-loop containing nucleoside triphosphate hydrolases"/>
    <property type="match status" value="1"/>
</dbReference>
<dbReference type="PANTHER" id="PTHR10285">
    <property type="entry name" value="URIDINE KINASE"/>
    <property type="match status" value="1"/>
</dbReference>
<evidence type="ECO:0000313" key="3">
    <source>
        <dbReference type="Proteomes" id="UP000612893"/>
    </source>
</evidence>
<protein>
    <submittedName>
        <fullName evidence="2">Nucleoside/nucleotide kinase family protein</fullName>
    </submittedName>
</protein>
<accession>A0A934K2G8</accession>
<organism evidence="2 3">
    <name type="scientific">Candidatus Nephthysia bennettiae</name>
    <dbReference type="NCBI Taxonomy" id="3127016"/>
    <lineage>
        <taxon>Bacteria</taxon>
        <taxon>Bacillati</taxon>
        <taxon>Candidatus Dormiibacterota</taxon>
        <taxon>Candidatus Dormibacteria</taxon>
        <taxon>Candidatus Dormibacterales</taxon>
        <taxon>Candidatus Dormibacteraceae</taxon>
        <taxon>Candidatus Nephthysia</taxon>
    </lineage>
</organism>
<evidence type="ECO:0000313" key="2">
    <source>
        <dbReference type="EMBL" id="MBJ7598719.1"/>
    </source>
</evidence>
<keyword evidence="2" id="KW-0808">Transferase</keyword>
<dbReference type="EMBL" id="JAEKNR010000122">
    <property type="protein sequence ID" value="MBJ7598719.1"/>
    <property type="molecule type" value="Genomic_DNA"/>
</dbReference>
<evidence type="ECO:0000259" key="1">
    <source>
        <dbReference type="Pfam" id="PF00485"/>
    </source>
</evidence>
<dbReference type="Proteomes" id="UP000612893">
    <property type="component" value="Unassembled WGS sequence"/>
</dbReference>
<dbReference type="GO" id="GO:0016301">
    <property type="term" value="F:kinase activity"/>
    <property type="evidence" value="ECO:0007669"/>
    <property type="project" value="UniProtKB-KW"/>
</dbReference>
<keyword evidence="3" id="KW-1185">Reference proteome</keyword>
<feature type="domain" description="Phosphoribulokinase/uridine kinase" evidence="1">
    <location>
        <begin position="28"/>
        <end position="208"/>
    </location>
</feature>
<sequence length="211" mass="22466">MAGPPAVSYDEALARARALASAGGRRLLGLTGMPGAGKSTVAARLVEDLGGMAVLVPMDGFHLANAELVRLGRRDRKGSPDTFDSAGYVALLRRLREPEAGVTVYAPMFTRDLEEPVAGAIPVAAEVPLVVTDGNYLLVSEGQWSEVGRLLDEAWYVEADDSLRLSRLVARHAAFGKSPAVALSWATGSDQANAEVVRRTRDRADLIVLWG</sequence>
<reference evidence="2" key="1">
    <citation type="submission" date="2020-10" db="EMBL/GenBank/DDBJ databases">
        <title>Ca. Dormibacterota MAGs.</title>
        <authorList>
            <person name="Montgomery K."/>
        </authorList>
    </citation>
    <scope>NUCLEOTIDE SEQUENCE [LARGE SCALE GENOMIC DNA]</scope>
    <source>
        <strain evidence="2">SC8812_S17_10</strain>
    </source>
</reference>
<dbReference type="AlphaFoldDB" id="A0A934K2G8"/>